<feature type="active site" description="Proton donor" evidence="4">
    <location>
        <position position="188"/>
    </location>
</feature>
<comment type="similarity">
    <text evidence="1 4">Belongs to the glycosyl hydrolase 26 family.</text>
</comment>
<evidence type="ECO:0000256" key="2">
    <source>
        <dbReference type="ARBA" id="ARBA00022801"/>
    </source>
</evidence>
<gene>
    <name evidence="7" type="ORF">JQS43_14000</name>
</gene>
<dbReference type="RefSeq" id="WP_239674838.1">
    <property type="nucleotide sequence ID" value="NZ_CP070499.1"/>
</dbReference>
<feature type="region of interest" description="Disordered" evidence="5">
    <location>
        <begin position="36"/>
        <end position="71"/>
    </location>
</feature>
<dbReference type="GO" id="GO:0006080">
    <property type="term" value="P:substituted mannan metabolic process"/>
    <property type="evidence" value="ECO:0007669"/>
    <property type="project" value="InterPro"/>
</dbReference>
<dbReference type="InterPro" id="IPR022790">
    <property type="entry name" value="GH26_dom"/>
</dbReference>
<dbReference type="InterPro" id="IPR017853">
    <property type="entry name" value="GH"/>
</dbReference>
<keyword evidence="2 4" id="KW-0378">Hydrolase</keyword>
<sequence length="363" mass="40973">MSNHQRLSRRSMRVWMVANGLVLVALVTWILQPATTSPPPSQQVGPGVSTGPTDPATEPTPEPPPEPPTVADIMDIPGLRFGVSAPDVPWSPSEFQRIADAAEATPTLVQFFLSWEHDYPSETVEHSYALETVPVLSWEPWAGLDQGIHQPDYALARILDGDYDDYLRDFADDLRDHGWPVVIRFAHEMNGHWYPWSEQNSGNQLGEYATMWRYVHEIFTEHEVENVIWLWSPNIIRAVPEISLAALYPGDDYVDWIGMVGYAFEEFTAAETFQATYDTLRDFTDKPLLITETGAQPGDHKISWITDLFDWVSQRSDIVGLIWFEYTPADGGNADWRFTATPEITTAFRDGLARNTLADPPPL</sequence>
<dbReference type="Gene3D" id="3.20.20.80">
    <property type="entry name" value="Glycosidases"/>
    <property type="match status" value="1"/>
</dbReference>
<feature type="active site" description="Nucleophile" evidence="4">
    <location>
        <position position="292"/>
    </location>
</feature>
<organism evidence="7 8">
    <name type="scientific">Natronosporangium hydrolyticum</name>
    <dbReference type="NCBI Taxonomy" id="2811111"/>
    <lineage>
        <taxon>Bacteria</taxon>
        <taxon>Bacillati</taxon>
        <taxon>Actinomycetota</taxon>
        <taxon>Actinomycetes</taxon>
        <taxon>Micromonosporales</taxon>
        <taxon>Micromonosporaceae</taxon>
        <taxon>Natronosporangium</taxon>
    </lineage>
</organism>
<evidence type="ECO:0000313" key="8">
    <source>
        <dbReference type="Proteomes" id="UP000662857"/>
    </source>
</evidence>
<name>A0A895YGI3_9ACTN</name>
<dbReference type="KEGG" id="nhy:JQS43_14000"/>
<keyword evidence="3 4" id="KW-0326">Glycosidase</keyword>
<evidence type="ECO:0000313" key="7">
    <source>
        <dbReference type="EMBL" id="QSB12798.1"/>
    </source>
</evidence>
<dbReference type="SUPFAM" id="SSF51445">
    <property type="entry name" value="(Trans)glycosidases"/>
    <property type="match status" value="1"/>
</dbReference>
<evidence type="ECO:0000259" key="6">
    <source>
        <dbReference type="PROSITE" id="PS51764"/>
    </source>
</evidence>
<keyword evidence="8" id="KW-1185">Reference proteome</keyword>
<dbReference type="PANTHER" id="PTHR40079">
    <property type="entry name" value="MANNAN ENDO-1,4-BETA-MANNOSIDASE E-RELATED"/>
    <property type="match status" value="1"/>
</dbReference>
<proteinExistence type="inferred from homology"/>
<dbReference type="PANTHER" id="PTHR40079:SF4">
    <property type="entry name" value="GH26 DOMAIN-CONTAINING PROTEIN-RELATED"/>
    <property type="match status" value="1"/>
</dbReference>
<evidence type="ECO:0000256" key="4">
    <source>
        <dbReference type="PROSITE-ProRule" id="PRU01100"/>
    </source>
</evidence>
<dbReference type="PROSITE" id="PS51764">
    <property type="entry name" value="GH26"/>
    <property type="match status" value="1"/>
</dbReference>
<feature type="domain" description="GH26" evidence="6">
    <location>
        <begin position="65"/>
        <end position="348"/>
    </location>
</feature>
<feature type="compositionally biased region" description="Pro residues" evidence="5">
    <location>
        <begin position="58"/>
        <end position="68"/>
    </location>
</feature>
<dbReference type="EMBL" id="CP070499">
    <property type="protein sequence ID" value="QSB12798.1"/>
    <property type="molecule type" value="Genomic_DNA"/>
</dbReference>
<reference evidence="7" key="1">
    <citation type="submission" date="2021-02" db="EMBL/GenBank/DDBJ databases">
        <title>Natrosporangium hydrolyticum gen. nov., sp. nov, a haloalkaliphilic actinobacterium from a soda solonchak soil.</title>
        <authorList>
            <person name="Sorokin D.Y."/>
            <person name="Khijniak T.V."/>
            <person name="Zakharycheva A.P."/>
            <person name="Boueva O.V."/>
            <person name="Ariskina E.V."/>
            <person name="Hahnke R.L."/>
            <person name="Bunk B."/>
            <person name="Sproer C."/>
            <person name="Schumann P."/>
            <person name="Evtushenko L.I."/>
            <person name="Kublanov I.V."/>
        </authorList>
    </citation>
    <scope>NUCLEOTIDE SEQUENCE</scope>
    <source>
        <strain evidence="7">DSM 106523</strain>
    </source>
</reference>
<dbReference type="Proteomes" id="UP000662857">
    <property type="component" value="Chromosome"/>
</dbReference>
<evidence type="ECO:0000256" key="1">
    <source>
        <dbReference type="ARBA" id="ARBA00007754"/>
    </source>
</evidence>
<dbReference type="PRINTS" id="PR00739">
    <property type="entry name" value="GLHYDRLASE26"/>
</dbReference>
<evidence type="ECO:0000256" key="3">
    <source>
        <dbReference type="ARBA" id="ARBA00023295"/>
    </source>
</evidence>
<dbReference type="AlphaFoldDB" id="A0A895YGI3"/>
<dbReference type="InterPro" id="IPR000805">
    <property type="entry name" value="Glyco_hydro_26"/>
</dbReference>
<dbReference type="GO" id="GO:0016985">
    <property type="term" value="F:mannan endo-1,4-beta-mannosidase activity"/>
    <property type="evidence" value="ECO:0007669"/>
    <property type="project" value="InterPro"/>
</dbReference>
<accession>A0A895YGI3</accession>
<evidence type="ECO:0000256" key="5">
    <source>
        <dbReference type="SAM" id="MobiDB-lite"/>
    </source>
</evidence>
<dbReference type="Pfam" id="PF02156">
    <property type="entry name" value="Glyco_hydro_26"/>
    <property type="match status" value="1"/>
</dbReference>
<protein>
    <recommendedName>
        <fullName evidence="6">GH26 domain-containing protein</fullName>
    </recommendedName>
</protein>